<name>A0A6A6AYU5_9PEZI</name>
<dbReference type="GO" id="GO:0005975">
    <property type="term" value="P:carbohydrate metabolic process"/>
    <property type="evidence" value="ECO:0007669"/>
    <property type="project" value="InterPro"/>
</dbReference>
<dbReference type="OrthoDB" id="408373at2759"/>
<dbReference type="InterPro" id="IPR023296">
    <property type="entry name" value="Glyco_hydro_beta-prop_sf"/>
</dbReference>
<feature type="active site" description="Proton donor" evidence="4">
    <location>
        <position position="217"/>
    </location>
</feature>
<keyword evidence="10" id="KW-1185">Reference proteome</keyword>
<evidence type="ECO:0000259" key="8">
    <source>
        <dbReference type="Pfam" id="PF17851"/>
    </source>
</evidence>
<keyword evidence="2 6" id="KW-0378">Hydrolase</keyword>
<feature type="active site" description="Proton acceptor" evidence="4">
    <location>
        <position position="42"/>
    </location>
</feature>
<protein>
    <submittedName>
        <fullName evidence="9">Glycoside hydrolase family 43 protein</fullName>
    </submittedName>
</protein>
<accession>A0A6A6AYU5</accession>
<evidence type="ECO:0000256" key="4">
    <source>
        <dbReference type="PIRSR" id="PIRSR606710-1"/>
    </source>
</evidence>
<dbReference type="Pfam" id="PF17851">
    <property type="entry name" value="GH43_C2"/>
    <property type="match status" value="1"/>
</dbReference>
<dbReference type="PANTHER" id="PTHR42812:SF17">
    <property type="entry name" value="BETA-XYLOSIDASE C-TERMINAL CONCANAVALIN A-LIKE DOMAIN-CONTAINING PROTEIN-RELATED"/>
    <property type="match status" value="1"/>
</dbReference>
<dbReference type="RefSeq" id="XP_033391892.1">
    <property type="nucleotide sequence ID" value="XM_033539452.1"/>
</dbReference>
<evidence type="ECO:0000256" key="5">
    <source>
        <dbReference type="PIRSR" id="PIRSR606710-2"/>
    </source>
</evidence>
<sequence length="573" mass="62544">MKFWTLLASFAFTSLSLLPSCTSQSTRNSSYTNPIFPGFHPDPSCIFVPEWNSTFFCATSSFLAFPGIPIYASRDLQNWKLIGNVLSRPEQLPELANTAKQTSGIWAPTIRYHNGTFYLATTLVHDDKDAADPARWDNIVFSSNDPYDASSWSDAVHFDFAGYDTSLFWDEDGQAYATGSHYFRVRPGMDQATIDLKTGDVGEFATIWTGTGGHAPEGPHVYKKDGYYYLMIAEGGTGVTHMETIARSTAINGPYTANPANPILTNANTTEYFQTVGHADLFQDASGAWWGVALATRSGPKHVTYPMGRESVLYPVTWDEGQWPVLSPVRGSMEGWTFPPSDTAIPGNGPFISSPDAVDFDPGSDLPLHFLHWRFPQADAYAVSPPGHPNSLRLKPSTLNLTGYDADTAPGGQTLIARRQEDTYLTFSVDLEFSPEQKDDEAGVTVFLTQNQHIDLGLVLLPTNGSLTPHLRLRSQSSNSVPGPVTLSLPASWQQQSIRMEIKATNDTHYAFSAGPTTNTSEKQTVGYVPASAVSGGFTGALVGVYATSNGGNGTSEAYVQRWRYEGQGQRTE</sequence>
<dbReference type="Gene3D" id="2.60.120.200">
    <property type="match status" value="1"/>
</dbReference>
<evidence type="ECO:0000256" key="3">
    <source>
        <dbReference type="ARBA" id="ARBA00023295"/>
    </source>
</evidence>
<feature type="site" description="Important for catalytic activity, responsible for pKa modulation of the active site Glu and correct orientation of both the proton donor and substrate" evidence="5">
    <location>
        <position position="164"/>
    </location>
</feature>
<evidence type="ECO:0000256" key="6">
    <source>
        <dbReference type="RuleBase" id="RU361187"/>
    </source>
</evidence>
<proteinExistence type="inferred from homology"/>
<evidence type="ECO:0000313" key="9">
    <source>
        <dbReference type="EMBL" id="KAF2136174.1"/>
    </source>
</evidence>
<dbReference type="Gene3D" id="2.115.10.20">
    <property type="entry name" value="Glycosyl hydrolase domain, family 43"/>
    <property type="match status" value="1"/>
</dbReference>
<feature type="chain" id="PRO_5025660156" evidence="7">
    <location>
        <begin position="24"/>
        <end position="573"/>
    </location>
</feature>
<dbReference type="EMBL" id="ML995531">
    <property type="protein sequence ID" value="KAF2136174.1"/>
    <property type="molecule type" value="Genomic_DNA"/>
</dbReference>
<keyword evidence="3 6" id="KW-0326">Glycosidase</keyword>
<keyword evidence="7" id="KW-0732">Signal</keyword>
<dbReference type="SUPFAM" id="SSF75005">
    <property type="entry name" value="Arabinanase/levansucrase/invertase"/>
    <property type="match status" value="1"/>
</dbReference>
<dbReference type="SUPFAM" id="SSF49899">
    <property type="entry name" value="Concanavalin A-like lectins/glucanases"/>
    <property type="match status" value="1"/>
</dbReference>
<evidence type="ECO:0000256" key="2">
    <source>
        <dbReference type="ARBA" id="ARBA00022801"/>
    </source>
</evidence>
<dbReference type="InterPro" id="IPR006710">
    <property type="entry name" value="Glyco_hydro_43"/>
</dbReference>
<feature type="signal peptide" evidence="7">
    <location>
        <begin position="1"/>
        <end position="23"/>
    </location>
</feature>
<dbReference type="InterPro" id="IPR051795">
    <property type="entry name" value="Glycosyl_Hydrlase_43"/>
</dbReference>
<dbReference type="PANTHER" id="PTHR42812">
    <property type="entry name" value="BETA-XYLOSIDASE"/>
    <property type="match status" value="1"/>
</dbReference>
<dbReference type="InterPro" id="IPR013320">
    <property type="entry name" value="ConA-like_dom_sf"/>
</dbReference>
<dbReference type="InterPro" id="IPR041542">
    <property type="entry name" value="GH43_C2"/>
</dbReference>
<dbReference type="AlphaFoldDB" id="A0A6A6AYU5"/>
<feature type="domain" description="Beta-xylosidase C-terminal Concanavalin A-like" evidence="8">
    <location>
        <begin position="359"/>
        <end position="566"/>
    </location>
</feature>
<dbReference type="GO" id="GO:0004553">
    <property type="term" value="F:hydrolase activity, hydrolyzing O-glycosyl compounds"/>
    <property type="evidence" value="ECO:0007669"/>
    <property type="project" value="InterPro"/>
</dbReference>
<evidence type="ECO:0000256" key="1">
    <source>
        <dbReference type="ARBA" id="ARBA00009865"/>
    </source>
</evidence>
<reference evidence="9" key="1">
    <citation type="journal article" date="2020" name="Stud. Mycol.">
        <title>101 Dothideomycetes genomes: a test case for predicting lifestyles and emergence of pathogens.</title>
        <authorList>
            <person name="Haridas S."/>
            <person name="Albert R."/>
            <person name="Binder M."/>
            <person name="Bloem J."/>
            <person name="Labutti K."/>
            <person name="Salamov A."/>
            <person name="Andreopoulos B."/>
            <person name="Baker S."/>
            <person name="Barry K."/>
            <person name="Bills G."/>
            <person name="Bluhm B."/>
            <person name="Cannon C."/>
            <person name="Castanera R."/>
            <person name="Culley D."/>
            <person name="Daum C."/>
            <person name="Ezra D."/>
            <person name="Gonzalez J."/>
            <person name="Henrissat B."/>
            <person name="Kuo A."/>
            <person name="Liang C."/>
            <person name="Lipzen A."/>
            <person name="Lutzoni F."/>
            <person name="Magnuson J."/>
            <person name="Mondo S."/>
            <person name="Nolan M."/>
            <person name="Ohm R."/>
            <person name="Pangilinan J."/>
            <person name="Park H.-J."/>
            <person name="Ramirez L."/>
            <person name="Alfaro M."/>
            <person name="Sun H."/>
            <person name="Tritt A."/>
            <person name="Yoshinaga Y."/>
            <person name="Zwiers L.-H."/>
            <person name="Turgeon B."/>
            <person name="Goodwin S."/>
            <person name="Spatafora J."/>
            <person name="Crous P."/>
            <person name="Grigoriev I."/>
        </authorList>
    </citation>
    <scope>NUCLEOTIDE SEQUENCE</scope>
    <source>
        <strain evidence="9">CBS 121167</strain>
    </source>
</reference>
<dbReference type="GeneID" id="54296948"/>
<evidence type="ECO:0000256" key="7">
    <source>
        <dbReference type="SAM" id="SignalP"/>
    </source>
</evidence>
<comment type="similarity">
    <text evidence="1 6">Belongs to the glycosyl hydrolase 43 family.</text>
</comment>
<dbReference type="Pfam" id="PF04616">
    <property type="entry name" value="Glyco_hydro_43"/>
    <property type="match status" value="1"/>
</dbReference>
<organism evidence="9 10">
    <name type="scientific">Aplosporella prunicola CBS 121167</name>
    <dbReference type="NCBI Taxonomy" id="1176127"/>
    <lineage>
        <taxon>Eukaryota</taxon>
        <taxon>Fungi</taxon>
        <taxon>Dikarya</taxon>
        <taxon>Ascomycota</taxon>
        <taxon>Pezizomycotina</taxon>
        <taxon>Dothideomycetes</taxon>
        <taxon>Dothideomycetes incertae sedis</taxon>
        <taxon>Botryosphaeriales</taxon>
        <taxon>Aplosporellaceae</taxon>
        <taxon>Aplosporella</taxon>
    </lineage>
</organism>
<gene>
    <name evidence="9" type="ORF">K452DRAFT_280392</name>
</gene>
<evidence type="ECO:0000313" key="10">
    <source>
        <dbReference type="Proteomes" id="UP000799438"/>
    </source>
</evidence>
<dbReference type="Proteomes" id="UP000799438">
    <property type="component" value="Unassembled WGS sequence"/>
</dbReference>
<dbReference type="CDD" id="cd18833">
    <property type="entry name" value="GH43_PcXyl-like"/>
    <property type="match status" value="1"/>
</dbReference>